<evidence type="ECO:0008006" key="3">
    <source>
        <dbReference type="Google" id="ProtNLM"/>
    </source>
</evidence>
<dbReference type="InterPro" id="IPR010828">
    <property type="entry name" value="Atf2/Sli1-like"/>
</dbReference>
<comment type="caution">
    <text evidence="1">The sequence shown here is derived from an EMBL/GenBank/DDBJ whole genome shotgun (WGS) entry which is preliminary data.</text>
</comment>
<organism evidence="1 2">
    <name type="scientific">Saxophila tyrrhenica</name>
    <dbReference type="NCBI Taxonomy" id="1690608"/>
    <lineage>
        <taxon>Eukaryota</taxon>
        <taxon>Fungi</taxon>
        <taxon>Dikarya</taxon>
        <taxon>Ascomycota</taxon>
        <taxon>Pezizomycotina</taxon>
        <taxon>Dothideomycetes</taxon>
        <taxon>Dothideomycetidae</taxon>
        <taxon>Mycosphaerellales</taxon>
        <taxon>Extremaceae</taxon>
        <taxon>Saxophila</taxon>
    </lineage>
</organism>
<dbReference type="RefSeq" id="XP_064661998.1">
    <property type="nucleotide sequence ID" value="XM_064799243.1"/>
</dbReference>
<dbReference type="GO" id="GO:0008080">
    <property type="term" value="F:N-acetyltransferase activity"/>
    <property type="evidence" value="ECO:0007669"/>
    <property type="project" value="TreeGrafter"/>
</dbReference>
<proteinExistence type="predicted"/>
<evidence type="ECO:0000313" key="2">
    <source>
        <dbReference type="Proteomes" id="UP001337655"/>
    </source>
</evidence>
<dbReference type="Gene3D" id="3.30.559.30">
    <property type="entry name" value="Nonribosomal peptide synthetase, condensation domain"/>
    <property type="match status" value="1"/>
</dbReference>
<keyword evidence="2" id="KW-1185">Reference proteome</keyword>
<dbReference type="InterPro" id="IPR052058">
    <property type="entry name" value="Alcohol_O-acetyltransferase"/>
</dbReference>
<dbReference type="Pfam" id="PF07247">
    <property type="entry name" value="AATase"/>
    <property type="match status" value="1"/>
</dbReference>
<protein>
    <recommendedName>
        <fullName evidence="3">Alcohol acetyltransferase</fullName>
    </recommendedName>
</protein>
<dbReference type="InterPro" id="IPR023213">
    <property type="entry name" value="CAT-like_dom_sf"/>
</dbReference>
<dbReference type="EMBL" id="JAVRRT010000003">
    <property type="protein sequence ID" value="KAK5173303.1"/>
    <property type="molecule type" value="Genomic_DNA"/>
</dbReference>
<name>A0AAV9PLX5_9PEZI</name>
<dbReference type="AlphaFoldDB" id="A0AAV9PLX5"/>
<dbReference type="PANTHER" id="PTHR28037">
    <property type="entry name" value="ALCOHOL O-ACETYLTRANSFERASE 1-RELATED"/>
    <property type="match status" value="1"/>
</dbReference>
<evidence type="ECO:0000313" key="1">
    <source>
        <dbReference type="EMBL" id="KAK5173303.1"/>
    </source>
</evidence>
<dbReference type="Gene3D" id="3.30.559.10">
    <property type="entry name" value="Chloramphenicol acetyltransferase-like domain"/>
    <property type="match status" value="1"/>
</dbReference>
<reference evidence="1 2" key="1">
    <citation type="submission" date="2023-08" db="EMBL/GenBank/DDBJ databases">
        <title>Black Yeasts Isolated from many extreme environments.</title>
        <authorList>
            <person name="Coleine C."/>
            <person name="Stajich J.E."/>
            <person name="Selbmann L."/>
        </authorList>
    </citation>
    <scope>NUCLEOTIDE SEQUENCE [LARGE SCALE GENOMIC DNA]</scope>
    <source>
        <strain evidence="1 2">CCFEE 5935</strain>
    </source>
</reference>
<dbReference type="PANTHER" id="PTHR28037:SF1">
    <property type="entry name" value="ALCOHOL O-ACETYLTRANSFERASE 1-RELATED"/>
    <property type="match status" value="1"/>
</dbReference>
<dbReference type="Proteomes" id="UP001337655">
    <property type="component" value="Unassembled WGS sequence"/>
</dbReference>
<sequence>MNESREIRPLGLLEVYSSSRHSLGFYRCVANTCRYTFRTPAGDVQADFRKGLKDVIQALPALQVGIRDEASTRPVFVLAESVKLSNHLQWRQSSAETPDAQVDDLRKTLEWQHGKEWPDLANRPPWTVICSEYQSRAATGSRESFVDVDVTFAVHHAVADGLSTSVFHSRLLESLNKQLSGGSAGGEKDEAVGQEMTLDSPLEELASIKPSWLFLLRVLWTEFWNDAGPRNPFAAPVKPPWTGAVISTEPQEVNIRLLQFPSEVASGAIVQCKAHNVSLTTLVHGIVAYSFSRQLPTEAAESFVAQTSISFRPYMSGETDSQNLMGTYVTSKHHLIPASTVGAMRSAADDQEQSTAEIWKLASSIKTELDQRLTTLPNDDHVGLLPYVNDWRERWKNMLGKPRDVTWEVSNLGVMSGELGAETGEEASKFEITQTTLTQSANVAGVGFSVNMASMKGGVLSVSLCWQEGVVDAEVMDGVKEDLEVLLKRIGGL</sequence>
<dbReference type="GeneID" id="89923331"/>
<gene>
    <name evidence="1" type="ORF">LTR77_001984</name>
</gene>
<accession>A0AAV9PLX5</accession>
<dbReference type="SUPFAM" id="SSF52777">
    <property type="entry name" value="CoA-dependent acyltransferases"/>
    <property type="match status" value="1"/>
</dbReference>